<feature type="region of interest" description="Disordered" evidence="1">
    <location>
        <begin position="1"/>
        <end position="29"/>
    </location>
</feature>
<name>A0A7S2U694_9STRA</name>
<keyword evidence="2" id="KW-0472">Membrane</keyword>
<accession>A0A7S2U694</accession>
<dbReference type="PANTHER" id="PTHR33802:SF2">
    <property type="entry name" value="EF-HAND DOMAIN-CONTAINING PROTEIN"/>
    <property type="match status" value="1"/>
</dbReference>
<evidence type="ECO:0000256" key="2">
    <source>
        <dbReference type="SAM" id="Phobius"/>
    </source>
</evidence>
<feature type="transmembrane region" description="Helical" evidence="2">
    <location>
        <begin position="175"/>
        <end position="197"/>
    </location>
</feature>
<feature type="transmembrane region" description="Helical" evidence="2">
    <location>
        <begin position="217"/>
        <end position="238"/>
    </location>
</feature>
<sequence>MIDTAVPQEHEDEPQQQEDVDHNKDSAEGEELPAKLNAKNFLNVFAYGVNVLFTFGIGNAGWFGNGTNSELSEKYQTIITPRGTAFSIWGLIFMFQAIFCVVQLLPRYRGTRMVQNGVSYWWTAVCVTQVGWTFAFAYEVIPLSLFFMLCIWVSLMGLLYSQYYLEVSDIQNGSLLSWLAEFWLFQFPFCIHGGWITAALALNMNVAVVNSGASGDVQLAVGIISLAVLHAVSVWVLFNLGRKPNYTIACVLSWANGWIYSELQNPKDLIVATFTQQTINGVALAARAVAYIIFFQVVIRVIIAGVQKYRDINNTPSEDPSEQTKEDVETKV</sequence>
<protein>
    <submittedName>
        <fullName evidence="3">Uncharacterized protein</fullName>
    </submittedName>
</protein>
<evidence type="ECO:0000256" key="1">
    <source>
        <dbReference type="SAM" id="MobiDB-lite"/>
    </source>
</evidence>
<keyword evidence="2" id="KW-1133">Transmembrane helix</keyword>
<feature type="transmembrane region" description="Helical" evidence="2">
    <location>
        <begin position="84"/>
        <end position="106"/>
    </location>
</feature>
<dbReference type="AlphaFoldDB" id="A0A7S2U694"/>
<dbReference type="EMBL" id="HBHQ01002580">
    <property type="protein sequence ID" value="CAD9809833.1"/>
    <property type="molecule type" value="Transcribed_RNA"/>
</dbReference>
<feature type="transmembrane region" description="Helical" evidence="2">
    <location>
        <begin position="281"/>
        <end position="303"/>
    </location>
</feature>
<feature type="transmembrane region" description="Helical" evidence="2">
    <location>
        <begin position="44"/>
        <end position="64"/>
    </location>
</feature>
<feature type="transmembrane region" description="Helical" evidence="2">
    <location>
        <begin position="144"/>
        <end position="163"/>
    </location>
</feature>
<dbReference type="PANTHER" id="PTHR33802">
    <property type="entry name" value="SI:CH211-161H7.5-RELATED"/>
    <property type="match status" value="1"/>
</dbReference>
<feature type="transmembrane region" description="Helical" evidence="2">
    <location>
        <begin position="118"/>
        <end position="138"/>
    </location>
</feature>
<reference evidence="3" key="1">
    <citation type="submission" date="2021-01" db="EMBL/GenBank/DDBJ databases">
        <authorList>
            <person name="Corre E."/>
            <person name="Pelletier E."/>
            <person name="Niang G."/>
            <person name="Scheremetjew M."/>
            <person name="Finn R."/>
            <person name="Kale V."/>
            <person name="Holt S."/>
            <person name="Cochrane G."/>
            <person name="Meng A."/>
            <person name="Brown T."/>
            <person name="Cohen L."/>
        </authorList>
    </citation>
    <scope>NUCLEOTIDE SEQUENCE</scope>
    <source>
        <strain evidence="3">CCMP2084</strain>
    </source>
</reference>
<evidence type="ECO:0000313" key="3">
    <source>
        <dbReference type="EMBL" id="CAD9809833.1"/>
    </source>
</evidence>
<keyword evidence="2" id="KW-0812">Transmembrane</keyword>
<gene>
    <name evidence="3" type="ORF">ASEP1449_LOCUS1656</name>
</gene>
<proteinExistence type="predicted"/>
<organism evidence="3">
    <name type="scientific">Attheya septentrionalis</name>
    <dbReference type="NCBI Taxonomy" id="420275"/>
    <lineage>
        <taxon>Eukaryota</taxon>
        <taxon>Sar</taxon>
        <taxon>Stramenopiles</taxon>
        <taxon>Ochrophyta</taxon>
        <taxon>Bacillariophyta</taxon>
        <taxon>Coscinodiscophyceae</taxon>
        <taxon>Chaetocerotophycidae</taxon>
        <taxon>Chaetocerotales</taxon>
        <taxon>Attheyaceae</taxon>
        <taxon>Attheya</taxon>
    </lineage>
</organism>